<gene>
    <name evidence="1" type="ORF">K6K13_19575</name>
</gene>
<organism evidence="1 2">
    <name type="scientific">Symbiopectobacterium purcellii</name>
    <dbReference type="NCBI Taxonomy" id="2871826"/>
    <lineage>
        <taxon>Bacteria</taxon>
        <taxon>Pseudomonadati</taxon>
        <taxon>Pseudomonadota</taxon>
        <taxon>Gammaproteobacteria</taxon>
        <taxon>Enterobacterales</taxon>
        <taxon>Enterobacteriaceae</taxon>
    </lineage>
</organism>
<reference evidence="1 2" key="1">
    <citation type="submission" date="2021-08" db="EMBL/GenBank/DDBJ databases">
        <title>Culture and genomic analysis of Symbiopectobacterium purcellii sp. nov. gen. nov., isolated from the leafhopper Empoasca decipiens.</title>
        <authorList>
            <person name="Nadal-Jimenez P."/>
            <person name="Siozios S."/>
            <person name="Halliday N."/>
            <person name="Camara M."/>
            <person name="Hurst G.D.D."/>
        </authorList>
    </citation>
    <scope>NUCLEOTIDE SEQUENCE [LARGE SCALE GENOMIC DNA]</scope>
    <source>
        <strain evidence="1 2">SyEd1</strain>
    </source>
</reference>
<dbReference type="InterPro" id="IPR008611">
    <property type="entry name" value="SctB2-like"/>
</dbReference>
<evidence type="ECO:0000313" key="1">
    <source>
        <dbReference type="EMBL" id="QZN95371.1"/>
    </source>
</evidence>
<dbReference type="Proteomes" id="UP000825886">
    <property type="component" value="Chromosome"/>
</dbReference>
<name>A0ABX9AM36_9ENTR</name>
<protein>
    <submittedName>
        <fullName evidence="1">Type III secretion system effector protein</fullName>
    </submittedName>
</protein>
<dbReference type="Pfam" id="PF05802">
    <property type="entry name" value="SctB2"/>
    <property type="match status" value="1"/>
</dbReference>
<dbReference type="EMBL" id="CP081864">
    <property type="protein sequence ID" value="QZN95371.1"/>
    <property type="molecule type" value="Genomic_DNA"/>
</dbReference>
<keyword evidence="2" id="KW-1185">Reference proteome</keyword>
<proteinExistence type="predicted"/>
<sequence>MSQNSLSVDVLSANESLSSLSSVLSHKMVLVEGKKENVCNSTDLNDFFAMFDQLWGTLLNLARRLRDVMRMYNEKKQILGWGLEVNALSTSLNAIEHSFNAARDNALGTFMSGGMQFAGALTGGFMQGTGSAGSNDLITMGFNGSGSIANGLCSFNAASESRKAEIERALADFQSKNAQSYIRNLDDIVQKAVDVMQQMMEMGRKMVEIFAQTLHSLAK</sequence>
<evidence type="ECO:0000313" key="2">
    <source>
        <dbReference type="Proteomes" id="UP000825886"/>
    </source>
</evidence>
<dbReference type="RefSeq" id="WP_222158471.1">
    <property type="nucleotide sequence ID" value="NZ_CP081864.1"/>
</dbReference>
<accession>A0ABX9AM36</accession>